<dbReference type="GO" id="GO:0016020">
    <property type="term" value="C:membrane"/>
    <property type="evidence" value="ECO:0007669"/>
    <property type="project" value="UniProtKB-SubCell"/>
</dbReference>
<dbReference type="GO" id="GO:0005230">
    <property type="term" value="F:extracellular ligand-gated monoatomic ion channel activity"/>
    <property type="evidence" value="ECO:0007669"/>
    <property type="project" value="InterPro"/>
</dbReference>
<feature type="transmembrane region" description="Helical" evidence="5">
    <location>
        <begin position="625"/>
        <end position="643"/>
    </location>
</feature>
<dbReference type="InterPro" id="IPR006202">
    <property type="entry name" value="Neur_chan_lig-bd"/>
</dbReference>
<dbReference type="Pfam" id="PF02932">
    <property type="entry name" value="Neur_chan_memb"/>
    <property type="match status" value="2"/>
</dbReference>
<feature type="domain" description="Neurotransmitter-gated ion-channel ligand-binding" evidence="6">
    <location>
        <begin position="27"/>
        <end position="232"/>
    </location>
</feature>
<dbReference type="InterPro" id="IPR018000">
    <property type="entry name" value="Neurotransmitter_ion_chnl_CS"/>
</dbReference>
<comment type="caution">
    <text evidence="8">The sequence shown here is derived from an EMBL/GenBank/DDBJ whole genome shotgun (WGS) entry which is preliminary data.</text>
</comment>
<keyword evidence="5" id="KW-0407">Ion channel</keyword>
<dbReference type="PROSITE" id="PS00236">
    <property type="entry name" value="NEUROTR_ION_CHANNEL"/>
    <property type="match status" value="2"/>
</dbReference>
<evidence type="ECO:0000256" key="5">
    <source>
        <dbReference type="RuleBase" id="RU000687"/>
    </source>
</evidence>
<dbReference type="Pfam" id="PF02931">
    <property type="entry name" value="Neur_chan_LBD"/>
    <property type="match status" value="2"/>
</dbReference>
<evidence type="ECO:0000313" key="8">
    <source>
        <dbReference type="EMBL" id="VDH97350.1"/>
    </source>
</evidence>
<keyword evidence="5" id="KW-0732">Signal</keyword>
<feature type="domain" description="Neurotransmitter-gated ion-channel transmembrane" evidence="7">
    <location>
        <begin position="239"/>
        <end position="338"/>
    </location>
</feature>
<dbReference type="SUPFAM" id="SSF63712">
    <property type="entry name" value="Nicotinic receptor ligand binding domain-like"/>
    <property type="match status" value="2"/>
</dbReference>
<dbReference type="CDD" id="cd18997">
    <property type="entry name" value="LGIC_ECD_nAChR"/>
    <property type="match status" value="2"/>
</dbReference>
<dbReference type="InterPro" id="IPR036719">
    <property type="entry name" value="Neuro-gated_channel_TM_sf"/>
</dbReference>
<dbReference type="InterPro" id="IPR006029">
    <property type="entry name" value="Neurotrans-gated_channel_TM"/>
</dbReference>
<evidence type="ECO:0000256" key="4">
    <source>
        <dbReference type="ARBA" id="ARBA00023136"/>
    </source>
</evidence>
<evidence type="ECO:0000259" key="7">
    <source>
        <dbReference type="Pfam" id="PF02932"/>
    </source>
</evidence>
<dbReference type="Gene3D" id="1.20.58.390">
    <property type="entry name" value="Neurotransmitter-gated ion-channel transmembrane domain"/>
    <property type="match status" value="2"/>
</dbReference>
<organism evidence="8 9">
    <name type="scientific">Mytilus galloprovincialis</name>
    <name type="common">Mediterranean mussel</name>
    <dbReference type="NCBI Taxonomy" id="29158"/>
    <lineage>
        <taxon>Eukaryota</taxon>
        <taxon>Metazoa</taxon>
        <taxon>Spiralia</taxon>
        <taxon>Lophotrochozoa</taxon>
        <taxon>Mollusca</taxon>
        <taxon>Bivalvia</taxon>
        <taxon>Autobranchia</taxon>
        <taxon>Pteriomorphia</taxon>
        <taxon>Mytilida</taxon>
        <taxon>Mytiloidea</taxon>
        <taxon>Mytilidae</taxon>
        <taxon>Mytilinae</taxon>
        <taxon>Mytilus</taxon>
    </lineage>
</organism>
<feature type="transmembrane region" description="Helical" evidence="5">
    <location>
        <begin position="594"/>
        <end position="618"/>
    </location>
</feature>
<dbReference type="FunFam" id="2.70.170.10:FF:000030">
    <property type="entry name" value="AcetylCholine Receptor"/>
    <property type="match status" value="2"/>
</dbReference>
<dbReference type="CDD" id="cd19051">
    <property type="entry name" value="LGIC_TM_cation"/>
    <property type="match status" value="2"/>
</dbReference>
<dbReference type="PANTHER" id="PTHR18945">
    <property type="entry name" value="NEUROTRANSMITTER GATED ION CHANNEL"/>
    <property type="match status" value="1"/>
</dbReference>
<dbReference type="AlphaFoldDB" id="A0A8B6BZ86"/>
<keyword evidence="2 5" id="KW-0812">Transmembrane</keyword>
<evidence type="ECO:0000313" key="9">
    <source>
        <dbReference type="Proteomes" id="UP000596742"/>
    </source>
</evidence>
<feature type="signal peptide" evidence="5">
    <location>
        <begin position="1"/>
        <end position="22"/>
    </location>
</feature>
<feature type="domain" description="Neurotransmitter-gated ion-channel ligand-binding" evidence="6">
    <location>
        <begin position="388"/>
        <end position="593"/>
    </location>
</feature>
<gene>
    <name evidence="8" type="ORF">MGAL_10B030096</name>
</gene>
<reference evidence="8" key="1">
    <citation type="submission" date="2018-11" db="EMBL/GenBank/DDBJ databases">
        <authorList>
            <person name="Alioto T."/>
            <person name="Alioto T."/>
        </authorList>
    </citation>
    <scope>NUCLEOTIDE SEQUENCE</scope>
</reference>
<feature type="transmembrane region" description="Helical" evidence="5">
    <location>
        <begin position="294"/>
        <end position="321"/>
    </location>
</feature>
<feature type="transmembrane region" description="Helical" evidence="5">
    <location>
        <begin position="655"/>
        <end position="682"/>
    </location>
</feature>
<dbReference type="InterPro" id="IPR038050">
    <property type="entry name" value="Neuro_actylchol_rec"/>
</dbReference>
<evidence type="ECO:0000256" key="3">
    <source>
        <dbReference type="ARBA" id="ARBA00022989"/>
    </source>
</evidence>
<evidence type="ECO:0000256" key="1">
    <source>
        <dbReference type="ARBA" id="ARBA00004141"/>
    </source>
</evidence>
<keyword evidence="5" id="KW-0406">Ion transport</keyword>
<feature type="transmembrane region" description="Helical" evidence="5">
    <location>
        <begin position="233"/>
        <end position="257"/>
    </location>
</feature>
<accession>A0A8B6BZ86</accession>
<dbReference type="EMBL" id="UYJE01000889">
    <property type="protein sequence ID" value="VDH97350.1"/>
    <property type="molecule type" value="Genomic_DNA"/>
</dbReference>
<evidence type="ECO:0000256" key="2">
    <source>
        <dbReference type="ARBA" id="ARBA00022692"/>
    </source>
</evidence>
<keyword evidence="4 5" id="KW-0472">Membrane</keyword>
<feature type="chain" id="PRO_5033093123" evidence="5">
    <location>
        <begin position="23"/>
        <end position="896"/>
    </location>
</feature>
<feature type="domain" description="Neurotransmitter-gated ion-channel transmembrane" evidence="7">
    <location>
        <begin position="600"/>
        <end position="709"/>
    </location>
</feature>
<keyword evidence="9" id="KW-1185">Reference proteome</keyword>
<dbReference type="InterPro" id="IPR036734">
    <property type="entry name" value="Neur_chan_lig-bd_sf"/>
</dbReference>
<name>A0A8B6BZ86_MYTGA</name>
<comment type="similarity">
    <text evidence="5">Belongs to the ligand-gated ion channel (TC 1.A.9) family.</text>
</comment>
<evidence type="ECO:0000259" key="6">
    <source>
        <dbReference type="Pfam" id="PF02931"/>
    </source>
</evidence>
<dbReference type="PRINTS" id="PR00252">
    <property type="entry name" value="NRIONCHANNEL"/>
</dbReference>
<dbReference type="Proteomes" id="UP000596742">
    <property type="component" value="Unassembled WGS sequence"/>
</dbReference>
<dbReference type="OrthoDB" id="6097775at2759"/>
<dbReference type="GO" id="GO:0004888">
    <property type="term" value="F:transmembrane signaling receptor activity"/>
    <property type="evidence" value="ECO:0007669"/>
    <property type="project" value="InterPro"/>
</dbReference>
<protein>
    <submittedName>
        <fullName evidence="8">Uncharacterized protein</fullName>
    </submittedName>
</protein>
<proteinExistence type="inferred from homology"/>
<dbReference type="InterPro" id="IPR006201">
    <property type="entry name" value="Neur_channel"/>
</dbReference>
<sequence length="896" mass="101794">MDLKINFLLIIVWRTFLVDVECVSTTKQIYDAIFTGYDSGLRPICDGVPLVNLTIGVAVRQLIDLDEPNQVMKINLWIRLKWTDCLLRWDPSGYDNTDYIVVPIAKVWTPDLTLYDSLDSEMNGMDKNRATVSSDGSVSYNFPTLIEVICPIDVTSFPFDTQVCALLFGSWVYHGNQLDMLIRDNPSDLSSMKTNVEWVIPKIVVERHEVIYGCCPDPYPDVTFYIHVERKPAYYVTNIIIPSIMITSLGILCYFLPVDSGEKASLIITVMLAMSVFQLLVADKLPPSADSTPWIMFFFNFILGLSAVSTTVQVFVINIYYRGEKEMHQWVKRCILVPLCFMTFVTIPGSRSPICGKEKKILSVHSKYTISWYEVTNVSDVHCVSLQKHIFDSIFTNYDSGLRPVCVGAPQVNLKIGVAVRQMIDLDEPNQRMKINLWIRLKWNDCSLQWSPSDFNDTEYIVVPISRIWTPDLTLYDSLTTGMYGMDKYRALVYSDGSIHYNFPTIIEVICPIDVTSFPFDTQICSLKFGSWVYHGHQLDIQPSQSPIDLSSMKSNVEWHIPNIEVEKNVVTYGCCPEPYPDVTFYIHIERKPAYYVTNIIIPSIMITSIGVLCFLLPVDSGEKASLVIMITLAMSVFQLLVADKLPPSAEATPWIMFFFNFILGMSAITTTIQVAVINIYYRGEKEVPEWIKKGIIVPLCLMMFVKIPGNPSSTCCNEENVWDLVKDIKESTNTELWKCLSVVIDRLGILIFSITLISASEIWTTQPCSLIHEMRSRSSENCLTGMRTLQAFKNGKNFPRDGVLQLVLKQKCVNRKDHYKINKKLGSEGRLRSTSLPYAAGIFVINRPSLSFLDSVENTPSELTRHRPSGVNIYQRLLLDNNLDCSYLIQFSVSC</sequence>
<keyword evidence="3 5" id="KW-1133">Transmembrane helix</keyword>
<dbReference type="SUPFAM" id="SSF90112">
    <property type="entry name" value="Neurotransmitter-gated ion-channel transmembrane pore"/>
    <property type="match status" value="2"/>
</dbReference>
<feature type="non-terminal residue" evidence="8">
    <location>
        <position position="896"/>
    </location>
</feature>
<keyword evidence="5" id="KW-0813">Transport</keyword>
<dbReference type="Gene3D" id="2.70.170.10">
    <property type="entry name" value="Neurotransmitter-gated ion-channel ligand-binding domain"/>
    <property type="match status" value="2"/>
</dbReference>
<comment type="caution">
    <text evidence="5">Lacks conserved residue(s) required for the propagation of feature annotation.</text>
</comment>
<comment type="subcellular location">
    <subcellularLocation>
        <location evidence="1">Membrane</location>
        <topology evidence="1">Multi-pass membrane protein</topology>
    </subcellularLocation>
</comment>
<feature type="transmembrane region" description="Helical" evidence="5">
    <location>
        <begin position="264"/>
        <end position="282"/>
    </location>
</feature>